<dbReference type="CDD" id="cd06260">
    <property type="entry name" value="DUF820-like"/>
    <property type="match status" value="1"/>
</dbReference>
<feature type="domain" description="Putative restriction endonuclease" evidence="1">
    <location>
        <begin position="15"/>
        <end position="169"/>
    </location>
</feature>
<name>A0A1X4G7X7_9CYAN</name>
<evidence type="ECO:0000259" key="1">
    <source>
        <dbReference type="Pfam" id="PF05685"/>
    </source>
</evidence>
<dbReference type="PANTHER" id="PTHR36558">
    <property type="entry name" value="GLR1098 PROTEIN"/>
    <property type="match status" value="1"/>
</dbReference>
<dbReference type="AlphaFoldDB" id="A0A1X4G7X7"/>
<organism evidence="2 3">
    <name type="scientific">Cylindrospermopsis raciborskii CENA303</name>
    <dbReference type="NCBI Taxonomy" id="1170769"/>
    <lineage>
        <taxon>Bacteria</taxon>
        <taxon>Bacillati</taxon>
        <taxon>Cyanobacteriota</taxon>
        <taxon>Cyanophyceae</taxon>
        <taxon>Nostocales</taxon>
        <taxon>Aphanizomenonaceae</taxon>
        <taxon>Cylindrospermopsis</taxon>
    </lineage>
</organism>
<protein>
    <recommendedName>
        <fullName evidence="1">Putative restriction endonuclease domain-containing protein</fullName>
    </recommendedName>
</protein>
<dbReference type="Pfam" id="PF05685">
    <property type="entry name" value="Uma2"/>
    <property type="match status" value="1"/>
</dbReference>
<dbReference type="InterPro" id="IPR011335">
    <property type="entry name" value="Restrct_endonuc-II-like"/>
</dbReference>
<gene>
    <name evidence="2" type="ORF">B7O87_08095</name>
</gene>
<dbReference type="InterPro" id="IPR008538">
    <property type="entry name" value="Uma2"/>
</dbReference>
<dbReference type="SUPFAM" id="SSF52980">
    <property type="entry name" value="Restriction endonuclease-like"/>
    <property type="match status" value="1"/>
</dbReference>
<dbReference type="Proteomes" id="UP000192997">
    <property type="component" value="Unassembled WGS sequence"/>
</dbReference>
<dbReference type="InterPro" id="IPR012296">
    <property type="entry name" value="Nuclease_put_TT1808"/>
</dbReference>
<dbReference type="Gene3D" id="3.90.1570.10">
    <property type="entry name" value="tt1808, chain A"/>
    <property type="match status" value="1"/>
</dbReference>
<accession>A0A1X4G7X7</accession>
<dbReference type="EMBL" id="NBYN01000042">
    <property type="protein sequence ID" value="OSO90971.1"/>
    <property type="molecule type" value="Genomic_DNA"/>
</dbReference>
<evidence type="ECO:0000313" key="2">
    <source>
        <dbReference type="EMBL" id="OSO90971.1"/>
    </source>
</evidence>
<sequence>MAVPGNDIEILLTPDQYRRIEETGQERHEYADGRIMIMPGGSEVHSRITVDITTFLNLALRDSSFETYNSDLRIWLPSLNHGTYADIFVIDGSPEFGPNRRDEVFNPLLIIEVLSPSTEKYDRGDKFRKYRSLPSFIEYVLVAQDEPYVELYYKQHGEKNNLWQLEIYDQIEQSVIFHSINVEVPIREIYRRTKLP</sequence>
<proteinExistence type="predicted"/>
<dbReference type="PANTHER" id="PTHR36558:SF1">
    <property type="entry name" value="RESTRICTION ENDONUCLEASE DOMAIN-CONTAINING PROTEIN-RELATED"/>
    <property type="match status" value="1"/>
</dbReference>
<comment type="caution">
    <text evidence="2">The sequence shown here is derived from an EMBL/GenBank/DDBJ whole genome shotgun (WGS) entry which is preliminary data.</text>
</comment>
<reference evidence="3" key="1">
    <citation type="submission" date="2017-04" db="EMBL/GenBank/DDBJ databases">
        <authorList>
            <person name="Abreu V.A."/>
            <person name="Popin R.V."/>
            <person name="Rigonato J."/>
            <person name="Andreote A.P."/>
            <person name="Schaker P.C."/>
            <person name="Hoff-Risseti C."/>
            <person name="Alvarenga D.O."/>
            <person name="Varani A.M."/>
            <person name="Fiore M.F."/>
        </authorList>
    </citation>
    <scope>NUCLEOTIDE SEQUENCE [LARGE SCALE GENOMIC DNA]</scope>
    <source>
        <strain evidence="3">CENA303</strain>
    </source>
</reference>
<evidence type="ECO:0000313" key="3">
    <source>
        <dbReference type="Proteomes" id="UP000192997"/>
    </source>
</evidence>